<keyword evidence="3 4" id="KW-0732">Signal</keyword>
<dbReference type="Gene3D" id="3.40.50.2300">
    <property type="match status" value="2"/>
</dbReference>
<dbReference type="GO" id="GO:0055085">
    <property type="term" value="P:transmembrane transport"/>
    <property type="evidence" value="ECO:0007669"/>
    <property type="project" value="UniProtKB-ARBA"/>
</dbReference>
<organism evidence="6 7">
    <name type="scientific">Pseudomonas asplenii</name>
    <dbReference type="NCBI Taxonomy" id="53407"/>
    <lineage>
        <taxon>Bacteria</taxon>
        <taxon>Pseudomonadati</taxon>
        <taxon>Pseudomonadota</taxon>
        <taxon>Gammaproteobacteria</taxon>
        <taxon>Pseudomonadales</taxon>
        <taxon>Pseudomonadaceae</taxon>
        <taxon>Pseudomonas</taxon>
    </lineage>
</organism>
<dbReference type="EMBL" id="LT629777">
    <property type="protein sequence ID" value="SDT21298.1"/>
    <property type="molecule type" value="Genomic_DNA"/>
</dbReference>
<evidence type="ECO:0000259" key="5">
    <source>
        <dbReference type="Pfam" id="PF13407"/>
    </source>
</evidence>
<evidence type="ECO:0000313" key="6">
    <source>
        <dbReference type="EMBL" id="SDT21298.1"/>
    </source>
</evidence>
<reference evidence="7" key="1">
    <citation type="submission" date="2016-10" db="EMBL/GenBank/DDBJ databases">
        <authorList>
            <person name="Varghese N."/>
            <person name="Submissions S."/>
        </authorList>
    </citation>
    <scope>NUCLEOTIDE SEQUENCE [LARGE SCALE GENOMIC DNA]</scope>
    <source>
        <strain evidence="7">ATCC 23835</strain>
    </source>
</reference>
<feature type="domain" description="Periplasmic binding protein" evidence="5">
    <location>
        <begin position="27"/>
        <end position="292"/>
    </location>
</feature>
<evidence type="ECO:0000313" key="7">
    <source>
        <dbReference type="Proteomes" id="UP000199524"/>
    </source>
</evidence>
<dbReference type="GeneID" id="300209340"/>
<dbReference type="GO" id="GO:0030313">
    <property type="term" value="C:cell envelope"/>
    <property type="evidence" value="ECO:0007669"/>
    <property type="project" value="UniProtKB-SubCell"/>
</dbReference>
<dbReference type="GO" id="GO:0030246">
    <property type="term" value="F:carbohydrate binding"/>
    <property type="evidence" value="ECO:0007669"/>
    <property type="project" value="UniProtKB-ARBA"/>
</dbReference>
<dbReference type="Proteomes" id="UP000199524">
    <property type="component" value="Chromosome I"/>
</dbReference>
<dbReference type="PANTHER" id="PTHR46847">
    <property type="entry name" value="D-ALLOSE-BINDING PERIPLASMIC PROTEIN-RELATED"/>
    <property type="match status" value="1"/>
</dbReference>
<dbReference type="InterPro" id="IPR025997">
    <property type="entry name" value="SBP_2_dom"/>
</dbReference>
<comment type="subcellular location">
    <subcellularLocation>
        <location evidence="1">Cell envelope</location>
    </subcellularLocation>
</comment>
<accession>A0A1H1YIC3</accession>
<evidence type="ECO:0000256" key="3">
    <source>
        <dbReference type="ARBA" id="ARBA00022729"/>
    </source>
</evidence>
<dbReference type="SUPFAM" id="SSF53822">
    <property type="entry name" value="Periplasmic binding protein-like I"/>
    <property type="match status" value="1"/>
</dbReference>
<keyword evidence="7" id="KW-1185">Reference proteome</keyword>
<proteinExistence type="inferred from homology"/>
<dbReference type="Pfam" id="PF13407">
    <property type="entry name" value="Peripla_BP_4"/>
    <property type="match status" value="1"/>
</dbReference>
<feature type="chain" id="PRO_5009266579" evidence="4">
    <location>
        <begin position="21"/>
        <end position="357"/>
    </location>
</feature>
<protein>
    <submittedName>
        <fullName evidence="6">Monosaccharide ABC transporter substrate-binding protein, CUT2 family</fullName>
    </submittedName>
</protein>
<dbReference type="AlphaFoldDB" id="A0A1H1YIC3"/>
<evidence type="ECO:0000256" key="2">
    <source>
        <dbReference type="ARBA" id="ARBA00007639"/>
    </source>
</evidence>
<evidence type="ECO:0000256" key="1">
    <source>
        <dbReference type="ARBA" id="ARBA00004196"/>
    </source>
</evidence>
<dbReference type="CDD" id="cd06324">
    <property type="entry name" value="PBP1_ABC_sugar_binding-like"/>
    <property type="match status" value="1"/>
</dbReference>
<gene>
    <name evidence="6" type="ORF">SAMN05216598_4450</name>
</gene>
<dbReference type="InterPro" id="IPR028082">
    <property type="entry name" value="Peripla_BP_I"/>
</dbReference>
<comment type="similarity">
    <text evidence="2">Belongs to the bacterial solute-binding protein 2 family.</text>
</comment>
<dbReference type="PANTHER" id="PTHR46847:SF2">
    <property type="entry name" value="ABC TRANSPORTER SUGAR-BINDING PROTEIN"/>
    <property type="match status" value="1"/>
</dbReference>
<name>A0A1H1YIC3_9PSED</name>
<feature type="signal peptide" evidence="4">
    <location>
        <begin position="1"/>
        <end position="20"/>
    </location>
</feature>
<sequence>MLKTLCEGLLILSLPFWAMAQATTLVFLNPGHATEPFWRSYSQLMQVAARNLGMELTVRYGERDAQITLAQAHEVLQASQRPDYLLVVNEEAVAPQILRMAEGRGVKVFIVNNMLTLEQGKRLVDAPQLLGSLVQNDEQGGYLMLKELVRQRLLQAPGQPIELLAFSGMKLTPASQLREQGLRRALAEFPQVQLRQLVYGEWSRERAFEQAQQMIRHYPKASLVWSANDEMALGAMAAFEQAGRQPGRDVLFSAVNSSPQALRAFLDGRLSALVTGHFALGAWAMVLLHDDAQGVDFARHGGRLQQIQALELIDKTQAEKLLKFSSAEDYRIDFKTLSAKGKPDSYRYPFTLKTLLP</sequence>
<dbReference type="RefSeq" id="WP_090208870.1">
    <property type="nucleotide sequence ID" value="NZ_LT629777.1"/>
</dbReference>
<evidence type="ECO:0000256" key="4">
    <source>
        <dbReference type="SAM" id="SignalP"/>
    </source>
</evidence>